<evidence type="ECO:0000259" key="2">
    <source>
        <dbReference type="Pfam" id="PF19982"/>
    </source>
</evidence>
<protein>
    <submittedName>
        <fullName evidence="3">Putative membrane protein</fullName>
    </submittedName>
</protein>
<evidence type="ECO:0000313" key="4">
    <source>
        <dbReference type="Proteomes" id="UP000004535"/>
    </source>
</evidence>
<feature type="transmembrane region" description="Helical" evidence="1">
    <location>
        <begin position="77"/>
        <end position="97"/>
    </location>
</feature>
<feature type="transmembrane region" description="Helical" evidence="1">
    <location>
        <begin position="279"/>
        <end position="299"/>
    </location>
</feature>
<gene>
    <name evidence="3" type="ORF">BURMUCGD2_5019</name>
</gene>
<keyword evidence="1" id="KW-0812">Transmembrane</keyword>
<feature type="transmembrane region" description="Helical" evidence="1">
    <location>
        <begin position="432"/>
        <end position="450"/>
    </location>
</feature>
<keyword evidence="1" id="KW-0472">Membrane</keyword>
<feature type="transmembrane region" description="Helical" evidence="1">
    <location>
        <begin position="456"/>
        <end position="477"/>
    </location>
</feature>
<keyword evidence="1" id="KW-1133">Transmembrane helix</keyword>
<name>B9BIW3_9BURK</name>
<evidence type="ECO:0000313" key="3">
    <source>
        <dbReference type="EMBL" id="EEE09646.1"/>
    </source>
</evidence>
<feature type="transmembrane region" description="Helical" evidence="1">
    <location>
        <begin position="229"/>
        <end position="247"/>
    </location>
</feature>
<dbReference type="EMBL" id="ACFC01000001">
    <property type="protein sequence ID" value="EEE09646.1"/>
    <property type="molecule type" value="Genomic_DNA"/>
</dbReference>
<evidence type="ECO:0000256" key="1">
    <source>
        <dbReference type="SAM" id="Phobius"/>
    </source>
</evidence>
<comment type="caution">
    <text evidence="3">The sequence shown here is derived from an EMBL/GenBank/DDBJ whole genome shotgun (WGS) entry which is preliminary data.</text>
</comment>
<dbReference type="AlphaFoldDB" id="B9BIW3"/>
<feature type="transmembrane region" description="Helical" evidence="1">
    <location>
        <begin position="203"/>
        <end position="222"/>
    </location>
</feature>
<feature type="transmembrane region" description="Helical" evidence="1">
    <location>
        <begin position="157"/>
        <end position="183"/>
    </location>
</feature>
<dbReference type="Proteomes" id="UP000004535">
    <property type="component" value="Unassembled WGS sequence"/>
</dbReference>
<feature type="transmembrane region" description="Helical" evidence="1">
    <location>
        <begin position="398"/>
        <end position="420"/>
    </location>
</feature>
<organism evidence="3 4">
    <name type="scientific">Burkholderia multivorans CGD2</name>
    <dbReference type="NCBI Taxonomy" id="513052"/>
    <lineage>
        <taxon>Bacteria</taxon>
        <taxon>Pseudomonadati</taxon>
        <taxon>Pseudomonadota</taxon>
        <taxon>Betaproteobacteria</taxon>
        <taxon>Burkholderiales</taxon>
        <taxon>Burkholderiaceae</taxon>
        <taxon>Burkholderia</taxon>
        <taxon>Burkholderia cepacia complex</taxon>
    </lineage>
</organism>
<dbReference type="InterPro" id="IPR046303">
    <property type="entry name" value="DUF6418"/>
</dbReference>
<dbReference type="Pfam" id="PF19982">
    <property type="entry name" value="DUF6418"/>
    <property type="match status" value="1"/>
</dbReference>
<sequence length="483" mass="52305">MTDGRISGCSMTGKTTGTMRVDGGSMSATGLMISTLFTIALLINAAMPALGMKESSAACTLVLAMLGVVALVRARPVFSISMLYVLAIGLTAFLAGVGLENGGYLRETDITGEATGAFSRLLTFYLIFVACAFVAFERFLDERPGRETIVARLSRQPVSVIVGFGLAFAVIVVGVLAGLTSGFSMFTGINRYALRNDASNGAMFNLFLNNQTFVGLLLGTIATNTDKRIRWLAIVTMAVDLALNVLHGEQFMAVLHIGLCTLTPFIALHAMNGKPVVRYLGIGAGLALLLGTVSIIYAYRGQGLEVADVISSRFLLQGQPWYVVDSDAGMFSPPMYGGIDAFWRFVHSLGSWTMPTFFSDAEPSGLRDLMMSYTEPKLLKAYIFDDVTFTMGNMAIPVYWFGYVGGALFVAMTGLVYGALGALQIQVAMRGGVVMLWLMSKVFSYATFAVQQGEYWMMFGSRTLFYAVLALLWWYCVDKRTAS</sequence>
<feature type="transmembrane region" description="Helical" evidence="1">
    <location>
        <begin position="117"/>
        <end position="136"/>
    </location>
</feature>
<feature type="transmembrane region" description="Helical" evidence="1">
    <location>
        <begin position="55"/>
        <end position="72"/>
    </location>
</feature>
<feature type="domain" description="DUF6418" evidence="2">
    <location>
        <begin position="361"/>
        <end position="466"/>
    </location>
</feature>
<reference evidence="3 4" key="1">
    <citation type="journal article" date="2012" name="J. Bacteriol.">
        <title>Draft Genome Sequence Determination for Cystic Fibrosis and Chronic Granulomatous Disease Burkholderia multivorans Isolates.</title>
        <authorList>
            <person name="Varga J.J."/>
            <person name="Losada L."/>
            <person name="Zelazny A.M."/>
            <person name="Brinkac L."/>
            <person name="Harkins D."/>
            <person name="Radune D."/>
            <person name="Hostetler J."/>
            <person name="Sampaio E.P."/>
            <person name="Ronning C.M."/>
            <person name="Nierman W.C."/>
            <person name="Greenberg D.E."/>
            <person name="Holland S.M."/>
            <person name="Goldberg J.B."/>
        </authorList>
    </citation>
    <scope>NUCLEOTIDE SEQUENCE [LARGE SCALE GENOMIC DNA]</scope>
    <source>
        <strain evidence="3 4">CGD2</strain>
    </source>
</reference>
<proteinExistence type="predicted"/>
<feature type="transmembrane region" description="Helical" evidence="1">
    <location>
        <begin position="21"/>
        <end position="43"/>
    </location>
</feature>
<accession>B9BIW3</accession>
<feature type="transmembrane region" description="Helical" evidence="1">
    <location>
        <begin position="253"/>
        <end position="272"/>
    </location>
</feature>